<evidence type="ECO:0000256" key="13">
    <source>
        <dbReference type="ARBA" id="ARBA00023015"/>
    </source>
</evidence>
<dbReference type="GO" id="GO:0035988">
    <property type="term" value="P:chondrocyte proliferation"/>
    <property type="evidence" value="ECO:0007669"/>
    <property type="project" value="Ensembl"/>
</dbReference>
<dbReference type="PANTHER" id="PTHR48092">
    <property type="entry name" value="KNIRPS-RELATED PROTEIN-RELATED"/>
    <property type="match status" value="1"/>
</dbReference>
<dbReference type="GO" id="GO:0005813">
    <property type="term" value="C:centrosome"/>
    <property type="evidence" value="ECO:0007669"/>
    <property type="project" value="UniProtKB-SubCell"/>
</dbReference>
<keyword evidence="7" id="KW-0963">Cytoplasm</keyword>
<dbReference type="InterPro" id="IPR050200">
    <property type="entry name" value="Nuclear_hormone_rcpt_NR3"/>
</dbReference>
<dbReference type="GO" id="GO:1902073">
    <property type="term" value="P:positive regulation of hypoxia-inducible factor-1alpha signaling pathway"/>
    <property type="evidence" value="ECO:0007669"/>
    <property type="project" value="Ensembl"/>
</dbReference>
<dbReference type="GO" id="GO:1902036">
    <property type="term" value="P:regulation of hematopoietic stem cell differentiation"/>
    <property type="evidence" value="ECO:0007669"/>
    <property type="project" value="Ensembl"/>
</dbReference>
<dbReference type="PRINTS" id="PR00398">
    <property type="entry name" value="STRDHORMONER"/>
</dbReference>
<dbReference type="GO" id="GO:0055078">
    <property type="term" value="P:sodium ion homeostasis"/>
    <property type="evidence" value="ECO:0007669"/>
    <property type="project" value="Ensembl"/>
</dbReference>
<evidence type="ECO:0000256" key="6">
    <source>
        <dbReference type="ARBA" id="ARBA00015625"/>
    </source>
</evidence>
<dbReference type="Gene3D" id="3.30.50.10">
    <property type="entry name" value="Erythroid Transcription Factor GATA-1, subunit A"/>
    <property type="match status" value="1"/>
</dbReference>
<dbReference type="Pfam" id="PF00104">
    <property type="entry name" value="Hormone_recep"/>
    <property type="match status" value="1"/>
</dbReference>
<dbReference type="GO" id="GO:0031963">
    <property type="term" value="F:nuclear cortisol receptor activity"/>
    <property type="evidence" value="ECO:0007669"/>
    <property type="project" value="UniProtKB-ARBA"/>
</dbReference>
<dbReference type="PRINTS" id="PR00047">
    <property type="entry name" value="STROIDFINGER"/>
</dbReference>
<dbReference type="Gene3D" id="1.10.565.10">
    <property type="entry name" value="Retinoid X Receptor"/>
    <property type="match status" value="1"/>
</dbReference>
<evidence type="ECO:0000256" key="15">
    <source>
        <dbReference type="ARBA" id="ARBA00023125"/>
    </source>
</evidence>
<sequence>MDKGGVKKITYRRDDHLTKLVYTESPEVGGLLKVAPHTAMPISSAATIALPPSPLMQPGQIPNGLSNSPLPQELSPITANATLGPLLTKDPRIQRQQSRPIQTSTTFGLQTLSHTLPQFEGSIVDITQSSMDSLIGGSDPNFFPMRTEDFSMDKGDQDMIDPLEVSQKLFSENALDLLQDFDLTGSPSDFYVGDDAFLSTLADDSLLGDVGSDRDIKPAMLESNIGSSSVSVAISGSIMSSPVQSSTSLSTNTSPTTFPTILSPFVKEEKDPDIIQLCTPGVIKQEKTSTGQSHCQISGSNPVSICGVSTSGGPSYHFGVSPSSSDAQQHKDQKPVSKFILPVTTISGTWNRVQDVGNGSVLPRGNESFSSSPTFPTTFASSTSRQEGGSSASPGQGKSTVHKICQVCSDEASGCHYGVLTCGSCKVFFKRAVEGQHNYLCAGRNDCIIDKIRRKNCPACRFRKCLVAGMNLEARKVKKMNRLKGVQQSNPPELLTPPLEEPLALLPKCLPQLVPTMLSLLKAIEPETIYAGCDSTTAITSTRLMTTLNRLGGKQVVSAVKWAKALPGFRKLHLDDQMTLLQCSWLFLMSFSLGWRSYQQCNGNMLCFAPDLVINEERMKLPYMADQCEMMLKISSEFVRLQVSHDEYLCMKVLLLLSTVPKDGLKSQAVFEEIRMNYIKELGKAIVKREENSSQNWQRFYQLTKLLDSMHEMVGGLLDFCFYTFVNKSLSVEFPEMLAEIISNQLPKFKAGSVKPLLFHQR</sequence>
<evidence type="ECO:0000256" key="18">
    <source>
        <dbReference type="ARBA" id="ARBA00023170"/>
    </source>
</evidence>
<keyword evidence="27" id="KW-1185">Reference proteome</keyword>
<evidence type="ECO:0000259" key="25">
    <source>
        <dbReference type="PROSITE" id="PS51843"/>
    </source>
</evidence>
<proteinExistence type="inferred from homology"/>
<keyword evidence="17 22" id="KW-0804">Transcription</keyword>
<dbReference type="PROSITE" id="PS00031">
    <property type="entry name" value="NUCLEAR_REC_DBD_1"/>
    <property type="match status" value="1"/>
</dbReference>
<dbReference type="SUPFAM" id="SSF57716">
    <property type="entry name" value="Glucocorticoid receptor-like (DNA-binding domain)"/>
    <property type="match status" value="1"/>
</dbReference>
<keyword evidence="14" id="KW-0446">Lipid-binding</keyword>
<evidence type="ECO:0000256" key="10">
    <source>
        <dbReference type="ARBA" id="ARBA00022771"/>
    </source>
</evidence>
<evidence type="ECO:0000256" key="8">
    <source>
        <dbReference type="ARBA" id="ARBA00022665"/>
    </source>
</evidence>
<evidence type="ECO:0000256" key="22">
    <source>
        <dbReference type="RuleBase" id="RU004334"/>
    </source>
</evidence>
<dbReference type="GO" id="GO:0001046">
    <property type="term" value="F:core promoter sequence-specific DNA binding"/>
    <property type="evidence" value="ECO:0007669"/>
    <property type="project" value="UniProtKB-ARBA"/>
</dbReference>
<reference evidence="26" key="2">
    <citation type="submission" date="2025-08" db="UniProtKB">
        <authorList>
            <consortium name="Ensembl"/>
        </authorList>
    </citation>
    <scope>IDENTIFICATION</scope>
</reference>
<keyword evidence="16" id="KW-0496">Mitochondrion</keyword>
<evidence type="ECO:0000256" key="14">
    <source>
        <dbReference type="ARBA" id="ARBA00023121"/>
    </source>
</evidence>
<evidence type="ECO:0000256" key="16">
    <source>
        <dbReference type="ARBA" id="ARBA00023128"/>
    </source>
</evidence>
<feature type="domain" description="Nuclear receptor" evidence="24">
    <location>
        <begin position="402"/>
        <end position="477"/>
    </location>
</feature>
<name>A0A3P8WGG5_CYNSE</name>
<dbReference type="KEGG" id="csem:103391186"/>
<dbReference type="FunFam" id="1.10.565.10:FF:000004">
    <property type="entry name" value="Androgen receptor variant"/>
    <property type="match status" value="1"/>
</dbReference>
<dbReference type="InParanoid" id="A0A3P8WGG5"/>
<evidence type="ECO:0000256" key="23">
    <source>
        <dbReference type="SAM" id="MobiDB-lite"/>
    </source>
</evidence>
<dbReference type="InterPro" id="IPR001409">
    <property type="entry name" value="Glcrtcd_rcpt"/>
</dbReference>
<evidence type="ECO:0000313" key="27">
    <source>
        <dbReference type="Proteomes" id="UP000265120"/>
    </source>
</evidence>
<dbReference type="GO" id="GO:0005819">
    <property type="term" value="C:spindle"/>
    <property type="evidence" value="ECO:0007669"/>
    <property type="project" value="UniProtKB-SubCell"/>
</dbReference>
<evidence type="ECO:0000256" key="3">
    <source>
        <dbReference type="ARBA" id="ARBA00004186"/>
    </source>
</evidence>
<dbReference type="GO" id="GO:0005634">
    <property type="term" value="C:nucleus"/>
    <property type="evidence" value="ECO:0007669"/>
    <property type="project" value="UniProtKB-SubCell"/>
</dbReference>
<keyword evidence="13 22" id="KW-0805">Transcription regulation</keyword>
<dbReference type="Ensembl" id="ENSCSET00000024019.1">
    <property type="protein sequence ID" value="ENSCSEP00000023710.1"/>
    <property type="gene ID" value="ENSCSEG00000015111.1"/>
</dbReference>
<dbReference type="GO" id="GO:0071548">
    <property type="term" value="P:response to dexamethasone"/>
    <property type="evidence" value="ECO:0007669"/>
    <property type="project" value="Ensembl"/>
</dbReference>
<comment type="subcellular location">
    <subcellularLocation>
        <location evidence="4">Cytoplasm</location>
        <location evidence="4">Cytoskeleton</location>
        <location evidence="4">Microtubule organizing center</location>
        <location evidence="4">Centrosome</location>
    </subcellularLocation>
    <subcellularLocation>
        <location evidence="3">Cytoplasm</location>
        <location evidence="3">Cytoskeleton</location>
        <location evidence="3">Spindle</location>
    </subcellularLocation>
    <subcellularLocation>
        <location evidence="2">Mitochondrion</location>
    </subcellularLocation>
    <subcellularLocation>
        <location evidence="1 22">Nucleus</location>
    </subcellularLocation>
</comment>
<feature type="region of interest" description="Disordered" evidence="23">
    <location>
        <begin position="361"/>
        <end position="398"/>
    </location>
</feature>
<evidence type="ECO:0000256" key="19">
    <source>
        <dbReference type="ARBA" id="ARBA00023212"/>
    </source>
</evidence>
<dbReference type="GO" id="GO:0036367">
    <property type="term" value="P:light adaption"/>
    <property type="evidence" value="ECO:0007669"/>
    <property type="project" value="Ensembl"/>
</dbReference>
<keyword evidence="8" id="KW-0754">Steroid-binding</keyword>
<evidence type="ECO:0000256" key="1">
    <source>
        <dbReference type="ARBA" id="ARBA00004123"/>
    </source>
</evidence>
<dbReference type="GO" id="GO:0030282">
    <property type="term" value="P:bone mineralization"/>
    <property type="evidence" value="ECO:0007669"/>
    <property type="project" value="Ensembl"/>
</dbReference>
<dbReference type="OrthoDB" id="5789523at2759"/>
<protein>
    <recommendedName>
        <fullName evidence="6">Glucocorticoid receptor</fullName>
    </recommendedName>
    <alternativeName>
        <fullName evidence="21">Nuclear receptor subfamily 3 group C member 1</fullName>
    </alternativeName>
</protein>
<dbReference type="GO" id="GO:0045893">
    <property type="term" value="P:positive regulation of DNA-templated transcription"/>
    <property type="evidence" value="ECO:0007669"/>
    <property type="project" value="Ensembl"/>
</dbReference>
<evidence type="ECO:0000313" key="26">
    <source>
        <dbReference type="Ensembl" id="ENSCSEP00000023710.1"/>
    </source>
</evidence>
<evidence type="ECO:0000256" key="5">
    <source>
        <dbReference type="ARBA" id="ARBA00005413"/>
    </source>
</evidence>
<evidence type="ECO:0000256" key="2">
    <source>
        <dbReference type="ARBA" id="ARBA00004173"/>
    </source>
</evidence>
<dbReference type="GO" id="GO:0070509">
    <property type="term" value="P:calcium ion import"/>
    <property type="evidence" value="ECO:0007669"/>
    <property type="project" value="Ensembl"/>
</dbReference>
<reference evidence="26 27" key="1">
    <citation type="journal article" date="2014" name="Nat. Genet.">
        <title>Whole-genome sequence of a flatfish provides insights into ZW sex chromosome evolution and adaptation to a benthic lifestyle.</title>
        <authorList>
            <person name="Chen S."/>
            <person name="Zhang G."/>
            <person name="Shao C."/>
            <person name="Huang Q."/>
            <person name="Liu G."/>
            <person name="Zhang P."/>
            <person name="Song W."/>
            <person name="An N."/>
            <person name="Chalopin D."/>
            <person name="Volff J.N."/>
            <person name="Hong Y."/>
            <person name="Li Q."/>
            <person name="Sha Z."/>
            <person name="Zhou H."/>
            <person name="Xie M."/>
            <person name="Yu Q."/>
            <person name="Liu Y."/>
            <person name="Xiang H."/>
            <person name="Wang N."/>
            <person name="Wu K."/>
            <person name="Yang C."/>
            <person name="Zhou Q."/>
            <person name="Liao X."/>
            <person name="Yang L."/>
            <person name="Hu Q."/>
            <person name="Zhang J."/>
            <person name="Meng L."/>
            <person name="Jin L."/>
            <person name="Tian Y."/>
            <person name="Lian J."/>
            <person name="Yang J."/>
            <person name="Miao G."/>
            <person name="Liu S."/>
            <person name="Liang Z."/>
            <person name="Yan F."/>
            <person name="Li Y."/>
            <person name="Sun B."/>
            <person name="Zhang H."/>
            <person name="Zhang J."/>
            <person name="Zhu Y."/>
            <person name="Du M."/>
            <person name="Zhao Y."/>
            <person name="Schartl M."/>
            <person name="Tang Q."/>
            <person name="Wang J."/>
        </authorList>
    </citation>
    <scope>NUCLEOTIDE SEQUENCE</scope>
</reference>
<dbReference type="InterPro" id="IPR001628">
    <property type="entry name" value="Znf_hrmn_rcpt"/>
</dbReference>
<dbReference type="GO" id="GO:0055074">
    <property type="term" value="P:calcium ion homeostasis"/>
    <property type="evidence" value="ECO:0007669"/>
    <property type="project" value="Ensembl"/>
</dbReference>
<dbReference type="InterPro" id="IPR001723">
    <property type="entry name" value="Nuclear_hrmn_rcpt"/>
</dbReference>
<keyword evidence="15 22" id="KW-0238">DNA-binding</keyword>
<dbReference type="SUPFAM" id="SSF48508">
    <property type="entry name" value="Nuclear receptor ligand-binding domain"/>
    <property type="match status" value="1"/>
</dbReference>
<dbReference type="PROSITE" id="PS51843">
    <property type="entry name" value="NR_LBD"/>
    <property type="match status" value="1"/>
</dbReference>
<dbReference type="GO" id="GO:0008270">
    <property type="term" value="F:zinc ion binding"/>
    <property type="evidence" value="ECO:0007669"/>
    <property type="project" value="UniProtKB-KW"/>
</dbReference>
<evidence type="ECO:0000256" key="21">
    <source>
        <dbReference type="ARBA" id="ARBA00031162"/>
    </source>
</evidence>
<dbReference type="AlphaFoldDB" id="A0A3P8WGG5"/>
<keyword evidence="19" id="KW-0206">Cytoskeleton</keyword>
<dbReference type="GO" id="GO:0005739">
    <property type="term" value="C:mitochondrion"/>
    <property type="evidence" value="ECO:0007669"/>
    <property type="project" value="UniProtKB-SubCell"/>
</dbReference>
<feature type="compositionally biased region" description="Polar residues" evidence="23">
    <location>
        <begin position="385"/>
        <end position="398"/>
    </location>
</feature>
<dbReference type="OMA" id="GLYMGDT"/>
<dbReference type="GeneTree" id="ENSGT00940000156385"/>
<dbReference type="GO" id="GO:0033555">
    <property type="term" value="P:multicellular organismal response to stress"/>
    <property type="evidence" value="ECO:0007669"/>
    <property type="project" value="Ensembl"/>
</dbReference>
<dbReference type="GO" id="GO:1990794">
    <property type="term" value="C:basolateral part of cell"/>
    <property type="evidence" value="ECO:0007669"/>
    <property type="project" value="UniProtKB-ARBA"/>
</dbReference>
<reference evidence="26" key="3">
    <citation type="submission" date="2025-09" db="UniProtKB">
        <authorList>
            <consortium name="Ensembl"/>
        </authorList>
    </citation>
    <scope>IDENTIFICATION</scope>
</reference>
<dbReference type="Pfam" id="PF02155">
    <property type="entry name" value="GCR"/>
    <property type="match status" value="1"/>
</dbReference>
<evidence type="ECO:0000256" key="17">
    <source>
        <dbReference type="ARBA" id="ARBA00023163"/>
    </source>
</evidence>
<dbReference type="RefSeq" id="XP_016894865.1">
    <property type="nucleotide sequence ID" value="XM_017039376.2"/>
</dbReference>
<organism evidence="26 27">
    <name type="scientific">Cynoglossus semilaevis</name>
    <name type="common">Tongue sole</name>
    <dbReference type="NCBI Taxonomy" id="244447"/>
    <lineage>
        <taxon>Eukaryota</taxon>
        <taxon>Metazoa</taxon>
        <taxon>Chordata</taxon>
        <taxon>Craniata</taxon>
        <taxon>Vertebrata</taxon>
        <taxon>Euteleostomi</taxon>
        <taxon>Actinopterygii</taxon>
        <taxon>Neopterygii</taxon>
        <taxon>Teleostei</taxon>
        <taxon>Neoteleostei</taxon>
        <taxon>Acanthomorphata</taxon>
        <taxon>Carangaria</taxon>
        <taxon>Pleuronectiformes</taxon>
        <taxon>Pleuronectoidei</taxon>
        <taxon>Cynoglossidae</taxon>
        <taxon>Cynoglossinae</taxon>
        <taxon>Cynoglossus</taxon>
    </lineage>
</organism>
<dbReference type="InterPro" id="IPR035500">
    <property type="entry name" value="NHR-like_dom_sf"/>
</dbReference>
<evidence type="ECO:0000256" key="12">
    <source>
        <dbReference type="ARBA" id="ARBA00022853"/>
    </source>
</evidence>
<dbReference type="GO" id="GO:0010628">
    <property type="term" value="P:positive regulation of gene expression"/>
    <property type="evidence" value="ECO:0007669"/>
    <property type="project" value="UniProtKB-ARBA"/>
</dbReference>
<evidence type="ECO:0000256" key="7">
    <source>
        <dbReference type="ARBA" id="ARBA00022490"/>
    </source>
</evidence>
<dbReference type="Pfam" id="PF00105">
    <property type="entry name" value="zf-C4"/>
    <property type="match status" value="1"/>
</dbReference>
<dbReference type="PROSITE" id="PS51030">
    <property type="entry name" value="NUCLEAR_REC_DBD_2"/>
    <property type="match status" value="1"/>
</dbReference>
<dbReference type="SMART" id="SM00399">
    <property type="entry name" value="ZnF_C4"/>
    <property type="match status" value="1"/>
</dbReference>
<feature type="compositionally biased region" description="Low complexity" evidence="23">
    <location>
        <begin position="368"/>
        <end position="384"/>
    </location>
</feature>
<dbReference type="CTD" id="2908"/>
<dbReference type="Proteomes" id="UP000265120">
    <property type="component" value="Chromosome 15"/>
</dbReference>
<evidence type="ECO:0000256" key="20">
    <source>
        <dbReference type="ARBA" id="ARBA00023242"/>
    </source>
</evidence>
<evidence type="ECO:0000256" key="11">
    <source>
        <dbReference type="ARBA" id="ARBA00022833"/>
    </source>
</evidence>
<dbReference type="GO" id="GO:0071387">
    <property type="term" value="P:cellular response to cortisol stimulus"/>
    <property type="evidence" value="ECO:0007669"/>
    <property type="project" value="Ensembl"/>
</dbReference>
<keyword evidence="11 22" id="KW-0862">Zinc</keyword>
<evidence type="ECO:0000259" key="24">
    <source>
        <dbReference type="PROSITE" id="PS51030"/>
    </source>
</evidence>
<dbReference type="InterPro" id="IPR013088">
    <property type="entry name" value="Znf_NHR/GATA"/>
</dbReference>
<keyword evidence="9 22" id="KW-0479">Metal-binding</keyword>
<dbReference type="GO" id="GO:0048512">
    <property type="term" value="P:circadian behavior"/>
    <property type="evidence" value="ECO:0007669"/>
    <property type="project" value="Ensembl"/>
</dbReference>
<dbReference type="CDD" id="cd06947">
    <property type="entry name" value="NR_LBD_GR_Like"/>
    <property type="match status" value="1"/>
</dbReference>
<dbReference type="STRING" id="244447.ENSCSEP00000023710"/>
<dbReference type="GeneID" id="103391186"/>
<dbReference type="GO" id="GO:0006325">
    <property type="term" value="P:chromatin organization"/>
    <property type="evidence" value="ECO:0007669"/>
    <property type="project" value="UniProtKB-KW"/>
</dbReference>
<accession>A0A3P8WGG5</accession>
<evidence type="ECO:0000256" key="4">
    <source>
        <dbReference type="ARBA" id="ARBA00004300"/>
    </source>
</evidence>
<dbReference type="CDD" id="cd07172">
    <property type="entry name" value="NR_DBD_GR_PR"/>
    <property type="match status" value="1"/>
</dbReference>
<dbReference type="SMART" id="SM00430">
    <property type="entry name" value="HOLI"/>
    <property type="match status" value="1"/>
</dbReference>
<keyword evidence="10 22" id="KW-0863">Zinc-finger</keyword>
<comment type="similarity">
    <text evidence="5">Belongs to the nuclear hormone receptor family. NR3 subfamily.</text>
</comment>
<dbReference type="GO" id="GO:0120029">
    <property type="term" value="P:proton export across plasma membrane"/>
    <property type="evidence" value="ECO:0007669"/>
    <property type="project" value="Ensembl"/>
</dbReference>
<keyword evidence="20 22" id="KW-0539">Nucleus</keyword>
<dbReference type="InterPro" id="IPR000536">
    <property type="entry name" value="Nucl_hrmn_rcpt_lig-bd"/>
</dbReference>
<feature type="domain" description="NR LBD" evidence="25">
    <location>
        <begin position="509"/>
        <end position="743"/>
    </location>
</feature>
<evidence type="ECO:0000256" key="9">
    <source>
        <dbReference type="ARBA" id="ARBA00022723"/>
    </source>
</evidence>
<keyword evidence="18 22" id="KW-0675">Receptor</keyword>
<dbReference type="GO" id="GO:0048703">
    <property type="term" value="P:embryonic viscerocranium morphogenesis"/>
    <property type="evidence" value="ECO:0007669"/>
    <property type="project" value="Ensembl"/>
</dbReference>
<keyword evidence="12" id="KW-0156">Chromatin regulator</keyword>
<dbReference type="GO" id="GO:1990239">
    <property type="term" value="F:steroid hormone binding"/>
    <property type="evidence" value="ECO:0007669"/>
    <property type="project" value="UniProtKB-ARBA"/>
</dbReference>